<evidence type="ECO:0000256" key="4">
    <source>
        <dbReference type="ARBA" id="ARBA00022801"/>
    </source>
</evidence>
<dbReference type="Proteomes" id="UP000037800">
    <property type="component" value="Unassembled WGS sequence"/>
</dbReference>
<evidence type="ECO:0000256" key="3">
    <source>
        <dbReference type="ARBA" id="ARBA00022722"/>
    </source>
</evidence>
<dbReference type="EMBL" id="UGJF01000001">
    <property type="protein sequence ID" value="STQ87771.1"/>
    <property type="molecule type" value="Genomic_DNA"/>
</dbReference>
<dbReference type="SUPFAM" id="SSF116842">
    <property type="entry name" value="XseB-like"/>
    <property type="match status" value="1"/>
</dbReference>
<evidence type="ECO:0000256" key="7">
    <source>
        <dbReference type="SAM" id="Coils"/>
    </source>
</evidence>
<keyword evidence="2" id="KW-0963">Cytoplasm</keyword>
<dbReference type="EMBL" id="JNUR01000007">
    <property type="protein sequence ID" value="KPH51164.1"/>
    <property type="molecule type" value="Genomic_DNA"/>
</dbReference>
<keyword evidence="3" id="KW-0540">Nuclease</keyword>
<keyword evidence="5" id="KW-0269">Exonuclease</keyword>
<evidence type="ECO:0000313" key="9">
    <source>
        <dbReference type="EMBL" id="KPH56107.1"/>
    </source>
</evidence>
<reference evidence="10 13" key="2">
    <citation type="submission" date="2018-06" db="EMBL/GenBank/DDBJ databases">
        <authorList>
            <consortium name="Pathogen Informatics"/>
            <person name="Doyle S."/>
        </authorList>
    </citation>
    <scope>NUCLEOTIDE SEQUENCE [LARGE SCALE GENOMIC DNA]</scope>
    <source>
        <strain evidence="10 13">NCTC13156</strain>
    </source>
</reference>
<evidence type="ECO:0000313" key="11">
    <source>
        <dbReference type="Proteomes" id="UP000037800"/>
    </source>
</evidence>
<organism evidence="9 12">
    <name type="scientific">Helicobacter pullorum</name>
    <dbReference type="NCBI Taxonomy" id="35818"/>
    <lineage>
        <taxon>Bacteria</taxon>
        <taxon>Pseudomonadati</taxon>
        <taxon>Campylobacterota</taxon>
        <taxon>Epsilonproteobacteria</taxon>
        <taxon>Campylobacterales</taxon>
        <taxon>Helicobacteraceae</taxon>
        <taxon>Helicobacter</taxon>
    </lineage>
</organism>
<dbReference type="GO" id="GO:0006308">
    <property type="term" value="P:DNA catabolic process"/>
    <property type="evidence" value="ECO:0007669"/>
    <property type="project" value="UniProtKB-UniRule"/>
</dbReference>
<proteinExistence type="inferred from homology"/>
<dbReference type="Gene3D" id="1.10.287.1040">
    <property type="entry name" value="Exonuclease VII, small subunit"/>
    <property type="match status" value="1"/>
</dbReference>
<feature type="coiled-coil region" evidence="7">
    <location>
        <begin position="11"/>
        <end position="69"/>
    </location>
</feature>
<dbReference type="PATRIC" id="fig|35818.10.peg.1757"/>
<evidence type="ECO:0000256" key="2">
    <source>
        <dbReference type="ARBA" id="ARBA00022490"/>
    </source>
</evidence>
<dbReference type="Pfam" id="PF02609">
    <property type="entry name" value="Exonuc_VII_S"/>
    <property type="match status" value="1"/>
</dbReference>
<dbReference type="Proteomes" id="UP000037997">
    <property type="component" value="Unassembled WGS sequence"/>
</dbReference>
<dbReference type="RefSeq" id="WP_005020981.1">
    <property type="nucleotide sequence ID" value="NZ_CABKNZ010000044.1"/>
</dbReference>
<dbReference type="EMBL" id="JNOC01000017">
    <property type="protein sequence ID" value="KPH56107.1"/>
    <property type="molecule type" value="Genomic_DNA"/>
</dbReference>
<dbReference type="GO" id="GO:0008855">
    <property type="term" value="F:exodeoxyribonuclease VII activity"/>
    <property type="evidence" value="ECO:0007669"/>
    <property type="project" value="UniProtKB-UniRule"/>
</dbReference>
<comment type="similarity">
    <text evidence="1">Belongs to the XseB family.</text>
</comment>
<evidence type="ECO:0000256" key="6">
    <source>
        <dbReference type="NCBIfam" id="TIGR01280"/>
    </source>
</evidence>
<dbReference type="OrthoDB" id="5373158at2"/>
<keyword evidence="4 10" id="KW-0378">Hydrolase</keyword>
<accession>A0A0N1ELG0</accession>
<name>A0A0N1ELG0_9HELI</name>
<dbReference type="AlphaFoldDB" id="A0A0N1ELG0"/>
<dbReference type="GO" id="GO:0009318">
    <property type="term" value="C:exodeoxyribonuclease VII complex"/>
    <property type="evidence" value="ECO:0007669"/>
    <property type="project" value="UniProtKB-UniRule"/>
</dbReference>
<evidence type="ECO:0000313" key="13">
    <source>
        <dbReference type="Proteomes" id="UP000255269"/>
    </source>
</evidence>
<dbReference type="NCBIfam" id="TIGR01280">
    <property type="entry name" value="xseB"/>
    <property type="match status" value="1"/>
</dbReference>
<evidence type="ECO:0000256" key="5">
    <source>
        <dbReference type="ARBA" id="ARBA00022839"/>
    </source>
</evidence>
<evidence type="ECO:0000313" key="12">
    <source>
        <dbReference type="Proteomes" id="UP000037997"/>
    </source>
</evidence>
<dbReference type="InterPro" id="IPR037004">
    <property type="entry name" value="Exonuc_VII_ssu_sf"/>
</dbReference>
<reference evidence="11 12" key="1">
    <citation type="submission" date="2014-06" db="EMBL/GenBank/DDBJ databases">
        <title>Helicobacter pullorum isolates in fresh chicken meat - phenotypic and genotypic features.</title>
        <authorList>
            <person name="Borges V."/>
            <person name="Santos A."/>
            <person name="Correia C.B."/>
            <person name="Saraiva M."/>
            <person name="Menard A."/>
            <person name="Vieira L."/>
            <person name="Sampaio D.A."/>
            <person name="Gomes J.P."/>
            <person name="Oleastro M."/>
        </authorList>
    </citation>
    <scope>NUCLEOTIDE SEQUENCE [LARGE SCALE GENOMIC DNA]</scope>
    <source>
        <strain evidence="9 12">229334/12</strain>
        <strain evidence="8 11">229336/12</strain>
    </source>
</reference>
<keyword evidence="7" id="KW-0175">Coiled coil</keyword>
<dbReference type="InterPro" id="IPR003761">
    <property type="entry name" value="Exonuc_VII_S"/>
</dbReference>
<dbReference type="STRING" id="35818.HPU229336_08895"/>
<gene>
    <name evidence="10" type="primary">xseB</name>
    <name evidence="9" type="ORF">HPU229334_03425</name>
    <name evidence="8" type="ORF">HPU229336_08895</name>
    <name evidence="10" type="ORF">NCTC13156_00591</name>
</gene>
<dbReference type="EC" id="3.1.11.6" evidence="6"/>
<evidence type="ECO:0000313" key="10">
    <source>
        <dbReference type="EMBL" id="STQ87771.1"/>
    </source>
</evidence>
<dbReference type="Proteomes" id="UP000255269">
    <property type="component" value="Unassembled WGS sequence"/>
</dbReference>
<evidence type="ECO:0000313" key="8">
    <source>
        <dbReference type="EMBL" id="KPH51164.1"/>
    </source>
</evidence>
<sequence>MENKNKKEIESKNFENYLQEINQCLEELNDENIGLHKSMEVYKKGMEYLKEAQKMLENAQLECNELKMQFEKKEE</sequence>
<protein>
    <recommendedName>
        <fullName evidence="6">Exodeoxyribonuclease VII small subunit</fullName>
        <ecNumber evidence="6">3.1.11.6</ecNumber>
    </recommendedName>
</protein>
<evidence type="ECO:0000256" key="1">
    <source>
        <dbReference type="ARBA" id="ARBA00009998"/>
    </source>
</evidence>